<protein>
    <submittedName>
        <fullName evidence="4">Uncharacterized protein LOC111351026</fullName>
    </submittedName>
</protein>
<organism evidence="3 4">
    <name type="scientific">Spodoptera litura</name>
    <name type="common">Asian cotton leafworm</name>
    <dbReference type="NCBI Taxonomy" id="69820"/>
    <lineage>
        <taxon>Eukaryota</taxon>
        <taxon>Metazoa</taxon>
        <taxon>Ecdysozoa</taxon>
        <taxon>Arthropoda</taxon>
        <taxon>Hexapoda</taxon>
        <taxon>Insecta</taxon>
        <taxon>Pterygota</taxon>
        <taxon>Neoptera</taxon>
        <taxon>Endopterygota</taxon>
        <taxon>Lepidoptera</taxon>
        <taxon>Glossata</taxon>
        <taxon>Ditrysia</taxon>
        <taxon>Noctuoidea</taxon>
        <taxon>Noctuidae</taxon>
        <taxon>Amphipyrinae</taxon>
        <taxon>Spodoptera</taxon>
    </lineage>
</organism>
<sequence length="324" mass="36596">MIQVVVLTLVASSSAFTTHRYDTYDNYRPITTLFSDIFAYGPGDETRFMQTYENPRRHNDVRGEVYNQRRDFNRDSTGRQMDTQYNYLNPYEWSNREVPWSAVVTKPANIINRFNPANRDESKTFPSTKRDPAEQEDTGADINQTNTTIDLNRTQVDVNDMQLNMQSGDVNRTLVINEQQITWNNEHNSQLEDNANITTRSINSNSNYSNSLHFNDVPSKPGLDKQYNSTNINGKVANSTDAVHHNTTGEESSNKTQSSGDEVTAKNNVQRTDNNVDDDRWIWSNGEDPKVETATVGLDDRAAFDGVACPAGKVKVGSMCITPD</sequence>
<proteinExistence type="predicted"/>
<feature type="region of interest" description="Disordered" evidence="1">
    <location>
        <begin position="114"/>
        <end position="141"/>
    </location>
</feature>
<feature type="region of interest" description="Disordered" evidence="1">
    <location>
        <begin position="244"/>
        <end position="271"/>
    </location>
</feature>
<dbReference type="KEGG" id="sliu:111351026"/>
<evidence type="ECO:0000313" key="4">
    <source>
        <dbReference type="RefSeq" id="XP_022818564.1"/>
    </source>
</evidence>
<keyword evidence="3" id="KW-1185">Reference proteome</keyword>
<reference evidence="4" key="1">
    <citation type="submission" date="2025-08" db="UniProtKB">
        <authorList>
            <consortium name="RefSeq"/>
        </authorList>
    </citation>
    <scope>IDENTIFICATION</scope>
    <source>
        <strain evidence="4">Ishihara</strain>
        <tissue evidence="4">Whole body</tissue>
    </source>
</reference>
<gene>
    <name evidence="4" type="primary">LOC111351026</name>
</gene>
<dbReference type="RefSeq" id="XP_022818564.1">
    <property type="nucleotide sequence ID" value="XM_022962796.1"/>
</dbReference>
<dbReference type="AlphaFoldDB" id="A0A9J7ILP8"/>
<name>A0A9J7ILP8_SPOLT</name>
<dbReference type="Proteomes" id="UP000301870">
    <property type="component" value="Chromosome 12"/>
</dbReference>
<evidence type="ECO:0000256" key="1">
    <source>
        <dbReference type="SAM" id="MobiDB-lite"/>
    </source>
</evidence>
<dbReference type="OrthoDB" id="7437848at2759"/>
<accession>A0A9J7ILP8</accession>
<dbReference type="GeneID" id="111351026"/>
<feature type="compositionally biased region" description="Basic and acidic residues" evidence="1">
    <location>
        <begin position="118"/>
        <end position="133"/>
    </location>
</feature>
<keyword evidence="2" id="KW-0732">Signal</keyword>
<evidence type="ECO:0000256" key="2">
    <source>
        <dbReference type="SAM" id="SignalP"/>
    </source>
</evidence>
<feature type="compositionally biased region" description="Polar residues" evidence="1">
    <location>
        <begin position="249"/>
        <end position="271"/>
    </location>
</feature>
<evidence type="ECO:0000313" key="3">
    <source>
        <dbReference type="Proteomes" id="UP000301870"/>
    </source>
</evidence>
<feature type="signal peptide" evidence="2">
    <location>
        <begin position="1"/>
        <end position="15"/>
    </location>
</feature>
<feature type="chain" id="PRO_5039924765" evidence="2">
    <location>
        <begin position="16"/>
        <end position="324"/>
    </location>
</feature>